<evidence type="ECO:0000313" key="3">
    <source>
        <dbReference type="Proteomes" id="UP000485058"/>
    </source>
</evidence>
<proteinExistence type="predicted"/>
<feature type="region of interest" description="Disordered" evidence="1">
    <location>
        <begin position="264"/>
        <end position="285"/>
    </location>
</feature>
<feature type="non-terminal residue" evidence="2">
    <location>
        <position position="285"/>
    </location>
</feature>
<dbReference type="AlphaFoldDB" id="A0A6A0AKL1"/>
<evidence type="ECO:0000256" key="1">
    <source>
        <dbReference type="SAM" id="MobiDB-lite"/>
    </source>
</evidence>
<comment type="caution">
    <text evidence="2">The sequence shown here is derived from an EMBL/GenBank/DDBJ whole genome shotgun (WGS) entry which is preliminary data.</text>
</comment>
<gene>
    <name evidence="2" type="ORF">HaLaN_31793</name>
</gene>
<sequence>MLAGDSPDPRYITVDTGVTESGECAPSDSRWDTELVVFRQSPYICRASPAMLFEAWVASNDEASVCRRPSSRVAFIAAPGQDYLIVVKGYNMTFAGPATIVINSTLAVIPPTPELGQCRNPVAIAGVLPGQSPSVWGAGASTCDVLTTSWFFSQNPDFTFRLLGDVDMEREVRLDTCVEGQAAWNTEILVYSDEPGICGDPNLQDQASAHLAFSCISPCGRGRSSLSFTAAPGASYLIVVSGYGNRYRCGSAALAVTAFLPVTPEESSEESSSEESSEASAEAAV</sequence>
<evidence type="ECO:0000313" key="2">
    <source>
        <dbReference type="EMBL" id="GFH32554.1"/>
    </source>
</evidence>
<name>A0A6A0AKL1_HAELA</name>
<dbReference type="Proteomes" id="UP000485058">
    <property type="component" value="Unassembled WGS sequence"/>
</dbReference>
<dbReference type="EMBL" id="BLLF01006793">
    <property type="protein sequence ID" value="GFH32554.1"/>
    <property type="molecule type" value="Genomic_DNA"/>
</dbReference>
<organism evidence="2 3">
    <name type="scientific">Haematococcus lacustris</name>
    <name type="common">Green alga</name>
    <name type="synonym">Haematococcus pluvialis</name>
    <dbReference type="NCBI Taxonomy" id="44745"/>
    <lineage>
        <taxon>Eukaryota</taxon>
        <taxon>Viridiplantae</taxon>
        <taxon>Chlorophyta</taxon>
        <taxon>core chlorophytes</taxon>
        <taxon>Chlorophyceae</taxon>
        <taxon>CS clade</taxon>
        <taxon>Chlamydomonadales</taxon>
        <taxon>Haematococcaceae</taxon>
        <taxon>Haematococcus</taxon>
    </lineage>
</organism>
<reference evidence="2 3" key="1">
    <citation type="submission" date="2020-02" db="EMBL/GenBank/DDBJ databases">
        <title>Draft genome sequence of Haematococcus lacustris strain NIES-144.</title>
        <authorList>
            <person name="Morimoto D."/>
            <person name="Nakagawa S."/>
            <person name="Yoshida T."/>
            <person name="Sawayama S."/>
        </authorList>
    </citation>
    <scope>NUCLEOTIDE SEQUENCE [LARGE SCALE GENOMIC DNA]</scope>
    <source>
        <strain evidence="2 3">NIES-144</strain>
    </source>
</reference>
<accession>A0A6A0AKL1</accession>
<feature type="compositionally biased region" description="Acidic residues" evidence="1">
    <location>
        <begin position="266"/>
        <end position="277"/>
    </location>
</feature>
<keyword evidence="3" id="KW-1185">Reference proteome</keyword>
<protein>
    <submittedName>
        <fullName evidence="2">Uncharacterized protein</fullName>
    </submittedName>
</protein>
<feature type="non-terminal residue" evidence="2">
    <location>
        <position position="1"/>
    </location>
</feature>